<evidence type="ECO:0000256" key="3">
    <source>
        <dbReference type="ARBA" id="ARBA00022475"/>
    </source>
</evidence>
<accession>A0A6V8LSF6</accession>
<dbReference type="InterPro" id="IPR013059">
    <property type="entry name" value="Trp_tyr_transpt"/>
</dbReference>
<gene>
    <name evidence="10" type="primary">mtr</name>
    <name evidence="10" type="ORF">NNJEOMEG_01069</name>
</gene>
<evidence type="ECO:0000313" key="11">
    <source>
        <dbReference type="Proteomes" id="UP000494245"/>
    </source>
</evidence>
<comment type="subcellular location">
    <subcellularLocation>
        <location evidence="1">Cell inner membrane</location>
        <topology evidence="1">Multi-pass membrane protein</topology>
    </subcellularLocation>
</comment>
<dbReference type="AlphaFoldDB" id="A0A6V8LSF6"/>
<protein>
    <submittedName>
        <fullName evidence="10">Tryptophan-specific transport protein</fullName>
    </submittedName>
</protein>
<evidence type="ECO:0000256" key="2">
    <source>
        <dbReference type="ARBA" id="ARBA00022448"/>
    </source>
</evidence>
<feature type="transmembrane region" description="Helical" evidence="9">
    <location>
        <begin position="12"/>
        <end position="33"/>
    </location>
</feature>
<keyword evidence="2" id="KW-0813">Transport</keyword>
<dbReference type="PANTHER" id="PTHR32195">
    <property type="entry name" value="OS07G0662800 PROTEIN"/>
    <property type="match status" value="1"/>
</dbReference>
<keyword evidence="6" id="KW-0029">Amino-acid transport</keyword>
<feature type="transmembrane region" description="Helical" evidence="9">
    <location>
        <begin position="126"/>
        <end position="144"/>
    </location>
</feature>
<dbReference type="EMBL" id="BLTE01000003">
    <property type="protein sequence ID" value="GFK93238.1"/>
    <property type="molecule type" value="Genomic_DNA"/>
</dbReference>
<reference evidence="10 11" key="2">
    <citation type="submission" date="2020-05" db="EMBL/GenBank/DDBJ databases">
        <title>Draft genome sequence of Desulfovibrio sp. strainFSS-1.</title>
        <authorList>
            <person name="Shimoshige H."/>
            <person name="Kobayashi H."/>
            <person name="Maekawa T."/>
        </authorList>
    </citation>
    <scope>NUCLEOTIDE SEQUENCE [LARGE SCALE GENOMIC DNA]</scope>
    <source>
        <strain evidence="10 11">SIID29052-01</strain>
    </source>
</reference>
<dbReference type="InterPro" id="IPR018227">
    <property type="entry name" value="Amino_acid_transport_2"/>
</dbReference>
<feature type="transmembrane region" description="Helical" evidence="9">
    <location>
        <begin position="87"/>
        <end position="106"/>
    </location>
</feature>
<dbReference type="PANTHER" id="PTHR32195:SF26">
    <property type="entry name" value="TRYPTOPHAN OR TYROSINE TRANSPORTER PROTEIN"/>
    <property type="match status" value="1"/>
</dbReference>
<comment type="caution">
    <text evidence="10">The sequence shown here is derived from an EMBL/GenBank/DDBJ whole genome shotgun (WGS) entry which is preliminary data.</text>
</comment>
<evidence type="ECO:0000256" key="7">
    <source>
        <dbReference type="ARBA" id="ARBA00022989"/>
    </source>
</evidence>
<dbReference type="Gene3D" id="1.20.1740.10">
    <property type="entry name" value="Amino acid/polyamine transporter I"/>
    <property type="match status" value="1"/>
</dbReference>
<dbReference type="Pfam" id="PF03222">
    <property type="entry name" value="Trp_Tyr_perm"/>
    <property type="match status" value="1"/>
</dbReference>
<feature type="transmembrane region" description="Helical" evidence="9">
    <location>
        <begin position="337"/>
        <end position="360"/>
    </location>
</feature>
<sequence length="407" mass="42855">MGVPGGKAPVLTMSLMVTGNLLGAGILALPVNLGPAGMIPSLAGIVLVWALMLFSAYVLADQPELSQEGSGGLPAFFGSKLGPSAKWLAVAADMVIFYGVLTAYLVGTSTVVNSLFAVPVPRWAVTTLYFCAVAGLTGFGMAILRRCNAVILLLMGVSFAALIAMTLGHADPERALPMRPEFLPAAMPVALTAFLFHNLVPTLCREMRGDVRAVRRSILYGSLLGLAMNVAWTAAVFCALPMEGQGPATLMNAFEKNLPATVPLSILLDSRTFTDIGLVFALLSMSAAFLANGTALLDFLKDLGDGLGRRPGHTTAWLLAFAPPLVVSLVYPDIFLAVMNLVGGVGICLLFGVLPGLLTLRKAQGGAKLLAGAALACFAFILVFEMGQELGLTHIKPDWEYWAQFLE</sequence>
<organism evidence="10 11">
    <name type="scientific">Fundidesulfovibrio magnetotacticus</name>
    <dbReference type="NCBI Taxonomy" id="2730080"/>
    <lineage>
        <taxon>Bacteria</taxon>
        <taxon>Pseudomonadati</taxon>
        <taxon>Thermodesulfobacteriota</taxon>
        <taxon>Desulfovibrionia</taxon>
        <taxon>Desulfovibrionales</taxon>
        <taxon>Desulfovibrionaceae</taxon>
        <taxon>Fundidesulfovibrio</taxon>
    </lineage>
</organism>
<feature type="transmembrane region" description="Helical" evidence="9">
    <location>
        <begin position="151"/>
        <end position="170"/>
    </location>
</feature>
<evidence type="ECO:0000256" key="5">
    <source>
        <dbReference type="ARBA" id="ARBA00022692"/>
    </source>
</evidence>
<keyword evidence="3" id="KW-1003">Cell membrane</keyword>
<feature type="transmembrane region" description="Helical" evidence="9">
    <location>
        <begin position="39"/>
        <end position="60"/>
    </location>
</feature>
<evidence type="ECO:0000256" key="4">
    <source>
        <dbReference type="ARBA" id="ARBA00022519"/>
    </source>
</evidence>
<dbReference type="GO" id="GO:0005886">
    <property type="term" value="C:plasma membrane"/>
    <property type="evidence" value="ECO:0007669"/>
    <property type="project" value="UniProtKB-SubCell"/>
</dbReference>
<keyword evidence="5 9" id="KW-0812">Transmembrane</keyword>
<proteinExistence type="predicted"/>
<feature type="transmembrane region" description="Helical" evidence="9">
    <location>
        <begin position="220"/>
        <end position="242"/>
    </location>
</feature>
<keyword evidence="7 9" id="KW-1133">Transmembrane helix</keyword>
<dbReference type="Proteomes" id="UP000494245">
    <property type="component" value="Unassembled WGS sequence"/>
</dbReference>
<dbReference type="PRINTS" id="PR00166">
    <property type="entry name" value="AROAAPRMEASE"/>
</dbReference>
<evidence type="ECO:0000313" key="10">
    <source>
        <dbReference type="EMBL" id="GFK93238.1"/>
    </source>
</evidence>
<feature type="transmembrane region" description="Helical" evidence="9">
    <location>
        <begin position="276"/>
        <end position="300"/>
    </location>
</feature>
<keyword evidence="4" id="KW-0997">Cell inner membrane</keyword>
<evidence type="ECO:0000256" key="8">
    <source>
        <dbReference type="ARBA" id="ARBA00023136"/>
    </source>
</evidence>
<evidence type="ECO:0000256" key="6">
    <source>
        <dbReference type="ARBA" id="ARBA00022970"/>
    </source>
</evidence>
<dbReference type="GO" id="GO:0003333">
    <property type="term" value="P:amino acid transmembrane transport"/>
    <property type="evidence" value="ECO:0007669"/>
    <property type="project" value="InterPro"/>
</dbReference>
<name>A0A6V8LSF6_9BACT</name>
<dbReference type="RefSeq" id="WP_173082047.1">
    <property type="nucleotide sequence ID" value="NZ_BLTE01000003.1"/>
</dbReference>
<feature type="transmembrane region" description="Helical" evidence="9">
    <location>
        <begin position="367"/>
        <end position="384"/>
    </location>
</feature>
<keyword evidence="11" id="KW-1185">Reference proteome</keyword>
<evidence type="ECO:0000256" key="9">
    <source>
        <dbReference type="SAM" id="Phobius"/>
    </source>
</evidence>
<feature type="transmembrane region" description="Helical" evidence="9">
    <location>
        <begin position="312"/>
        <end position="331"/>
    </location>
</feature>
<keyword evidence="8 9" id="KW-0472">Membrane</keyword>
<reference evidence="10 11" key="1">
    <citation type="submission" date="2020-04" db="EMBL/GenBank/DDBJ databases">
        <authorList>
            <consortium name="Desulfovibrio sp. FSS-1 genome sequencing consortium"/>
            <person name="Shimoshige H."/>
            <person name="Kobayashi H."/>
            <person name="Maekawa T."/>
        </authorList>
    </citation>
    <scope>NUCLEOTIDE SEQUENCE [LARGE SCALE GENOMIC DNA]</scope>
    <source>
        <strain evidence="10 11">SIID29052-01</strain>
    </source>
</reference>
<evidence type="ECO:0000256" key="1">
    <source>
        <dbReference type="ARBA" id="ARBA00004429"/>
    </source>
</evidence>
<dbReference type="GO" id="GO:0015173">
    <property type="term" value="F:aromatic amino acid transmembrane transporter activity"/>
    <property type="evidence" value="ECO:0007669"/>
    <property type="project" value="InterPro"/>
</dbReference>
<feature type="transmembrane region" description="Helical" evidence="9">
    <location>
        <begin position="182"/>
        <end position="200"/>
    </location>
</feature>